<dbReference type="Proteomes" id="UP000193435">
    <property type="component" value="Unassembled WGS sequence"/>
</dbReference>
<organism evidence="1 2">
    <name type="scientific">Carnobacterium iners</name>
    <dbReference type="NCBI Taxonomy" id="1073423"/>
    <lineage>
        <taxon>Bacteria</taxon>
        <taxon>Bacillati</taxon>
        <taxon>Bacillota</taxon>
        <taxon>Bacilli</taxon>
        <taxon>Lactobacillales</taxon>
        <taxon>Carnobacteriaceae</taxon>
        <taxon>Carnobacterium</taxon>
    </lineage>
</organism>
<accession>A0A1X7MRB8</accession>
<name>A0A1X7MRB8_9LACT</name>
<dbReference type="STRING" id="1073423.SAMN04488700_0632"/>
<proteinExistence type="predicted"/>
<keyword evidence="2" id="KW-1185">Reference proteome</keyword>
<dbReference type="AlphaFoldDB" id="A0A1X7MRB8"/>
<reference evidence="1 2" key="1">
    <citation type="submission" date="2017-04" db="EMBL/GenBank/DDBJ databases">
        <authorList>
            <person name="Afonso C.L."/>
            <person name="Miller P.J."/>
            <person name="Scott M.A."/>
            <person name="Spackman E."/>
            <person name="Goraichik I."/>
            <person name="Dimitrov K.M."/>
            <person name="Suarez D.L."/>
            <person name="Swayne D.E."/>
        </authorList>
    </citation>
    <scope>NUCLEOTIDE SEQUENCE [LARGE SCALE GENOMIC DNA]</scope>
    <source>
        <strain evidence="1 2">LMG26642</strain>
    </source>
</reference>
<evidence type="ECO:0000313" key="1">
    <source>
        <dbReference type="EMBL" id="SMH27370.1"/>
    </source>
</evidence>
<gene>
    <name evidence="1" type="ORF">SAMN04488700_0632</name>
</gene>
<sequence>MKEIYYKKDLSKLDSFKENVRKYVASKDYELQEQEGNQLEWVCQIKKESKWTLGIGSKALTIVIEDFSDNLIKVKIGEGKWLSKISGGLITTVVSGPLFLLAAPTTVLGVIGQVKLTSEIVSLADLNLK</sequence>
<dbReference type="RefSeq" id="WP_085558909.1">
    <property type="nucleotide sequence ID" value="NZ_FOAH01000074.1"/>
</dbReference>
<evidence type="ECO:0000313" key="2">
    <source>
        <dbReference type="Proteomes" id="UP000193435"/>
    </source>
</evidence>
<dbReference type="EMBL" id="FXBJ01000002">
    <property type="protein sequence ID" value="SMH27370.1"/>
    <property type="molecule type" value="Genomic_DNA"/>
</dbReference>
<protein>
    <submittedName>
        <fullName evidence="1">Uncharacterized protein</fullName>
    </submittedName>
</protein>